<name>A0A1I5QKI7_9PSEU</name>
<protein>
    <recommendedName>
        <fullName evidence="4">CU044_5270 family protein</fullName>
    </recommendedName>
</protein>
<dbReference type="InterPro" id="IPR047789">
    <property type="entry name" value="CU044_5270-like"/>
</dbReference>
<dbReference type="NCBIfam" id="NF038083">
    <property type="entry name" value="CU044_5270_fam"/>
    <property type="match status" value="1"/>
</dbReference>
<proteinExistence type="predicted"/>
<dbReference type="STRING" id="587909.SAMN05421810_102669"/>
<dbReference type="OrthoDB" id="3612087at2"/>
<keyword evidence="1" id="KW-1133">Transmembrane helix</keyword>
<evidence type="ECO:0000256" key="1">
    <source>
        <dbReference type="SAM" id="Phobius"/>
    </source>
</evidence>
<keyword evidence="1" id="KW-0812">Transmembrane</keyword>
<dbReference type="Proteomes" id="UP000198727">
    <property type="component" value="Unassembled WGS sequence"/>
</dbReference>
<accession>A0A1I5QKI7</accession>
<keyword evidence="3" id="KW-1185">Reference proteome</keyword>
<reference evidence="3" key="1">
    <citation type="submission" date="2016-10" db="EMBL/GenBank/DDBJ databases">
        <authorList>
            <person name="Varghese N."/>
            <person name="Submissions S."/>
        </authorList>
    </citation>
    <scope>NUCLEOTIDE SEQUENCE [LARGE SCALE GENOMIC DNA]</scope>
    <source>
        <strain evidence="3">CGMCC 4.5579</strain>
    </source>
</reference>
<dbReference type="AlphaFoldDB" id="A0A1I5QKI7"/>
<gene>
    <name evidence="2" type="ORF">SAMN05421810_102669</name>
</gene>
<keyword evidence="1" id="KW-0472">Membrane</keyword>
<evidence type="ECO:0000313" key="3">
    <source>
        <dbReference type="Proteomes" id="UP000198727"/>
    </source>
</evidence>
<evidence type="ECO:0008006" key="4">
    <source>
        <dbReference type="Google" id="ProtNLM"/>
    </source>
</evidence>
<dbReference type="RefSeq" id="WP_092529380.1">
    <property type="nucleotide sequence ID" value="NZ_FOWW01000002.1"/>
</dbReference>
<dbReference type="EMBL" id="FOWW01000002">
    <property type="protein sequence ID" value="SFP46607.1"/>
    <property type="molecule type" value="Genomic_DNA"/>
</dbReference>
<evidence type="ECO:0000313" key="2">
    <source>
        <dbReference type="EMBL" id="SFP46607.1"/>
    </source>
</evidence>
<feature type="transmembrane region" description="Helical" evidence="1">
    <location>
        <begin position="50"/>
        <end position="71"/>
    </location>
</feature>
<organism evidence="2 3">
    <name type="scientific">Amycolatopsis arida</name>
    <dbReference type="NCBI Taxonomy" id="587909"/>
    <lineage>
        <taxon>Bacteria</taxon>
        <taxon>Bacillati</taxon>
        <taxon>Actinomycetota</taxon>
        <taxon>Actinomycetes</taxon>
        <taxon>Pseudonocardiales</taxon>
        <taxon>Pseudonocardiaceae</taxon>
        <taxon>Amycolatopsis</taxon>
    </lineage>
</organism>
<sequence length="285" mass="30542">MDELQLVRELTKDTPLPEPTEIAPARERLLAAASAEARDELAPRRRFTRLGLVGAGVAAAAVAAVAIISPFGGSAPSAHAEAVRVLHQAADAARTLPAVDPRPDQFLFIKERYPTTVSEEWLSVDGTRDGLIRRDGEEIRWPGCRDGRREMVKGDEVLGTEECEPQPAVRTDLPTDADAMYRYLTEGRDDVNAIAKEANVVLQEAATSPEARAAVFEALAKVDGVELVDGVRDAAGRTGVGVAWAHAGEPAAVKLIFDPETHAYLGSPETSLVELALVDEVGQRP</sequence>